<evidence type="ECO:0000256" key="1">
    <source>
        <dbReference type="SAM" id="MobiDB-lite"/>
    </source>
</evidence>
<keyword evidence="3" id="KW-1185">Reference proteome</keyword>
<gene>
    <name evidence="2" type="ORF">L1049_028078</name>
</gene>
<comment type="caution">
    <text evidence="2">The sequence shown here is derived from an EMBL/GenBank/DDBJ whole genome shotgun (WGS) entry which is preliminary data.</text>
</comment>
<feature type="region of interest" description="Disordered" evidence="1">
    <location>
        <begin position="1"/>
        <end position="35"/>
    </location>
</feature>
<proteinExistence type="predicted"/>
<dbReference type="AlphaFoldDB" id="A0AAP0RI78"/>
<evidence type="ECO:0000313" key="3">
    <source>
        <dbReference type="Proteomes" id="UP001415857"/>
    </source>
</evidence>
<dbReference type="Proteomes" id="UP001415857">
    <property type="component" value="Unassembled WGS sequence"/>
</dbReference>
<evidence type="ECO:0000313" key="2">
    <source>
        <dbReference type="EMBL" id="KAK9278511.1"/>
    </source>
</evidence>
<name>A0AAP0RI78_LIQFO</name>
<dbReference type="EMBL" id="JBBPBK010000009">
    <property type="protein sequence ID" value="KAK9278511.1"/>
    <property type="molecule type" value="Genomic_DNA"/>
</dbReference>
<organism evidence="2 3">
    <name type="scientific">Liquidambar formosana</name>
    <name type="common">Formosan gum</name>
    <dbReference type="NCBI Taxonomy" id="63359"/>
    <lineage>
        <taxon>Eukaryota</taxon>
        <taxon>Viridiplantae</taxon>
        <taxon>Streptophyta</taxon>
        <taxon>Embryophyta</taxon>
        <taxon>Tracheophyta</taxon>
        <taxon>Spermatophyta</taxon>
        <taxon>Magnoliopsida</taxon>
        <taxon>eudicotyledons</taxon>
        <taxon>Gunneridae</taxon>
        <taxon>Pentapetalae</taxon>
        <taxon>Saxifragales</taxon>
        <taxon>Altingiaceae</taxon>
        <taxon>Liquidambar</taxon>
    </lineage>
</organism>
<protein>
    <submittedName>
        <fullName evidence="2">Uncharacterized protein</fullName>
    </submittedName>
</protein>
<accession>A0AAP0RI78</accession>
<reference evidence="2 3" key="1">
    <citation type="journal article" date="2024" name="Plant J.">
        <title>Genome sequences and population genomics reveal climatic adaptation and genomic divergence between two closely related sweetgum species.</title>
        <authorList>
            <person name="Xu W.Q."/>
            <person name="Ren C.Q."/>
            <person name="Zhang X.Y."/>
            <person name="Comes H.P."/>
            <person name="Liu X.H."/>
            <person name="Li Y.G."/>
            <person name="Kettle C.J."/>
            <person name="Jalonen R."/>
            <person name="Gaisberger H."/>
            <person name="Ma Y.Z."/>
            <person name="Qiu Y.X."/>
        </authorList>
    </citation>
    <scope>NUCLEOTIDE SEQUENCE [LARGE SCALE GENOMIC DNA]</scope>
    <source>
        <strain evidence="2">Hangzhou</strain>
    </source>
</reference>
<sequence>MAAIGGGGRSPTVIHEPTRRKERHWSGQPVASKERSQKAMVENWLSLSHTPMGGPRHEREWSVRRRRHLRWWWWWWCRMFLLR</sequence>